<dbReference type="InterPro" id="IPR045760">
    <property type="entry name" value="DAP_DH_C"/>
</dbReference>
<protein>
    <recommendedName>
        <fullName evidence="1">2,4-diaminopentanoate dehydrogenase C-terminal domain-containing protein</fullName>
    </recommendedName>
</protein>
<proteinExistence type="predicted"/>
<dbReference type="AlphaFoldDB" id="A0A7W6BYX0"/>
<dbReference type="Gene3D" id="3.40.50.720">
    <property type="entry name" value="NAD(P)-binding Rossmann-like Domain"/>
    <property type="match status" value="1"/>
</dbReference>
<keyword evidence="3" id="KW-1185">Reference proteome</keyword>
<organism evidence="2 3">
    <name type="scientific">Novosphingobium fluoreni</name>
    <dbReference type="NCBI Taxonomy" id="1391222"/>
    <lineage>
        <taxon>Bacteria</taxon>
        <taxon>Pseudomonadati</taxon>
        <taxon>Pseudomonadota</taxon>
        <taxon>Alphaproteobacteria</taxon>
        <taxon>Sphingomonadales</taxon>
        <taxon>Sphingomonadaceae</taxon>
        <taxon>Novosphingobium</taxon>
    </lineage>
</organism>
<name>A0A7W6BYX0_9SPHN</name>
<gene>
    <name evidence="2" type="ORF">GGR39_002118</name>
</gene>
<dbReference type="Proteomes" id="UP000561459">
    <property type="component" value="Unassembled WGS sequence"/>
</dbReference>
<reference evidence="2 3" key="1">
    <citation type="submission" date="2020-08" db="EMBL/GenBank/DDBJ databases">
        <title>Genomic Encyclopedia of Type Strains, Phase IV (KMG-IV): sequencing the most valuable type-strain genomes for metagenomic binning, comparative biology and taxonomic classification.</title>
        <authorList>
            <person name="Goeker M."/>
        </authorList>
    </citation>
    <scope>NUCLEOTIDE SEQUENCE [LARGE SCALE GENOMIC DNA]</scope>
    <source>
        <strain evidence="2 3">DSM 27568</strain>
    </source>
</reference>
<comment type="caution">
    <text evidence="2">The sequence shown here is derived from an EMBL/GenBank/DDBJ whole genome shotgun (WGS) entry which is preliminary data.</text>
</comment>
<evidence type="ECO:0000259" key="1">
    <source>
        <dbReference type="Pfam" id="PF19328"/>
    </source>
</evidence>
<dbReference type="EMBL" id="JACIDY010000004">
    <property type="protein sequence ID" value="MBB3940461.1"/>
    <property type="molecule type" value="Genomic_DNA"/>
</dbReference>
<feature type="domain" description="2,4-diaminopentanoate dehydrogenase C-terminal" evidence="1">
    <location>
        <begin position="151"/>
        <end position="357"/>
    </location>
</feature>
<evidence type="ECO:0000313" key="3">
    <source>
        <dbReference type="Proteomes" id="UP000561459"/>
    </source>
</evidence>
<accession>A0A7W6BYX0</accession>
<dbReference type="Pfam" id="PF19328">
    <property type="entry name" value="DAP_DH_C"/>
    <property type="match status" value="1"/>
</dbReference>
<evidence type="ECO:0000313" key="2">
    <source>
        <dbReference type="EMBL" id="MBB3940461.1"/>
    </source>
</evidence>
<sequence length="362" mass="39811">MAGRKYRVVHCGTGPTGRLGLIGIDNHPDLDLVGHLVFDPAKVGQDSGDICRMDRKLGVLATDDQDALIALKPDMLVFLGDGIGHLKESVDTICKFLSAGINVGTAALYALTNPRVGPPEYREAIEKACEEGQSSYYFSGIDPGFASPWLAVAMLKNCDEVSEVRMQELADYGKYPVEWIMREVYGFGQPKDYKCLLSEGTHAMTTWQGTVTAVADRMGIELERLEAFYYSETHDVGHQTLWGPVDAGTVAAVRFGVEGYYKGKPFIVLEHVNRTTPAAAPHWPQPKIDQEKGLDHQYTVLISGDPGFEIRWDIGRTRSDEDAGLVATAMLIVNAVPIVTEHAPGWINEMDLPLYTARNIKV</sequence>
<dbReference type="SUPFAM" id="SSF51735">
    <property type="entry name" value="NAD(P)-binding Rossmann-fold domains"/>
    <property type="match status" value="1"/>
</dbReference>
<dbReference type="RefSeq" id="WP_183617057.1">
    <property type="nucleotide sequence ID" value="NZ_JACIDY010000004.1"/>
</dbReference>
<dbReference type="InterPro" id="IPR036291">
    <property type="entry name" value="NAD(P)-bd_dom_sf"/>
</dbReference>